<dbReference type="PROSITE" id="PS50011">
    <property type="entry name" value="PROTEIN_KINASE_DOM"/>
    <property type="match status" value="1"/>
</dbReference>
<organism evidence="5 6">
    <name type="scientific">Aphanomyces stellatus</name>
    <dbReference type="NCBI Taxonomy" id="120398"/>
    <lineage>
        <taxon>Eukaryota</taxon>
        <taxon>Sar</taxon>
        <taxon>Stramenopiles</taxon>
        <taxon>Oomycota</taxon>
        <taxon>Saprolegniomycetes</taxon>
        <taxon>Saprolegniales</taxon>
        <taxon>Verrucalvaceae</taxon>
        <taxon>Aphanomyces</taxon>
    </lineage>
</organism>
<dbReference type="Proteomes" id="UP000332933">
    <property type="component" value="Unassembled WGS sequence"/>
</dbReference>
<dbReference type="Pfam" id="PF07714">
    <property type="entry name" value="PK_Tyr_Ser-Thr"/>
    <property type="match status" value="1"/>
</dbReference>
<evidence type="ECO:0000259" key="3">
    <source>
        <dbReference type="PROSITE" id="PS50011"/>
    </source>
</evidence>
<dbReference type="EMBL" id="VJMH01000026">
    <property type="protein sequence ID" value="KAF0720176.1"/>
    <property type="molecule type" value="Genomic_DNA"/>
</dbReference>
<accession>A0A485K6W8</accession>
<dbReference type="SUPFAM" id="SSF52058">
    <property type="entry name" value="L domain-like"/>
    <property type="match status" value="1"/>
</dbReference>
<dbReference type="AlphaFoldDB" id="A0A485K6W8"/>
<dbReference type="PANTHER" id="PTHR44329">
    <property type="entry name" value="SERINE/THREONINE-PROTEIN KINASE TNNI3K-RELATED"/>
    <property type="match status" value="1"/>
</dbReference>
<feature type="domain" description="Protein kinase" evidence="3">
    <location>
        <begin position="415"/>
        <end position="681"/>
    </location>
</feature>
<reference evidence="4" key="2">
    <citation type="submission" date="2019-06" db="EMBL/GenBank/DDBJ databases">
        <title>Genomics analysis of Aphanomyces spp. identifies a new class of oomycete effector associated with host adaptation.</title>
        <authorList>
            <person name="Gaulin E."/>
        </authorList>
    </citation>
    <scope>NUCLEOTIDE SEQUENCE</scope>
    <source>
        <strain evidence="4">CBS 578.67</strain>
    </source>
</reference>
<dbReference type="Gene3D" id="1.10.510.10">
    <property type="entry name" value="Transferase(Phosphotransferase) domain 1"/>
    <property type="match status" value="1"/>
</dbReference>
<dbReference type="PANTHER" id="PTHR44329:SF214">
    <property type="entry name" value="PROTEIN KINASE DOMAIN-CONTAINING PROTEIN"/>
    <property type="match status" value="1"/>
</dbReference>
<sequence length="690" mass="75320">MSSWCRYADVPPTAPVLAADSTCGSSRACLTSSSCSVNRTYSESIFGFGNTDVLYLGNLSRFSWDFVSISQVATLNLTFFTAPPIPKDGSAFTLFIKNAGAVDVRTLNQPLGVTNFSVSGTTLLFPSASPWSDRVTDIQLVNANLTALPLSLQTKPLNSLVLDQNMLTTFPPVQANTATFSVAQNKLTALADLDLTRLKRLWLRGNPLQKVTNVTFSTRLAILYVDISDCPLETFTVSPDTFDALNNLLPLPTSSTPAYELYGLNSGFRANRNIQVDAAACRQAGGNVQPLWTNKTQWTFNVCVLSATPVSSDTNSSSSNLVLILGVTAGVFVVAGLAFFYFMRKSASASTQDEAIQPSDADEAATTKPTADDSAKNRPVKLLHPSSSSQESTNDSFLALDVAPLRLHKLELTDLVAHHRLAAGAFGEVWYGLYGSEPVAIKRMKDRRVDTIQKFIDEIVLLSKMDCPYIVRFVGASWRRPIEMECVVEFMDQGDLRSFLAITPIAKYTWAQKIACVSSVVNGLVYLHTFSPPILHRDLKSRNVLLDSIKGVKLTDFGASREMDGSGQLTHGVGTFQWMAPEVIFGTQYTLAADIYSFGMLLSELCSHEIPYANLIDPATGHYLTQQAILLKIEAGELGPSFHKGPAWVQDWGRRCTAHNPADRPTSMQLQMVIHHATQWLEANAGVVGN</sequence>
<dbReference type="InterPro" id="IPR051681">
    <property type="entry name" value="Ser/Thr_Kinases-Pseudokinases"/>
</dbReference>
<dbReference type="Gene3D" id="3.30.200.20">
    <property type="entry name" value="Phosphorylase Kinase, domain 1"/>
    <property type="match status" value="1"/>
</dbReference>
<dbReference type="InterPro" id="IPR032675">
    <property type="entry name" value="LRR_dom_sf"/>
</dbReference>
<reference evidence="5 6" key="1">
    <citation type="submission" date="2019-03" db="EMBL/GenBank/DDBJ databases">
        <authorList>
            <person name="Gaulin E."/>
            <person name="Dumas B."/>
        </authorList>
    </citation>
    <scope>NUCLEOTIDE SEQUENCE [LARGE SCALE GENOMIC DNA]</scope>
    <source>
        <strain evidence="5">CBS 568.67</strain>
    </source>
</reference>
<dbReference type="InterPro" id="IPR011009">
    <property type="entry name" value="Kinase-like_dom_sf"/>
</dbReference>
<feature type="region of interest" description="Disordered" evidence="1">
    <location>
        <begin position="352"/>
        <end position="393"/>
    </location>
</feature>
<dbReference type="InterPro" id="IPR008271">
    <property type="entry name" value="Ser/Thr_kinase_AS"/>
</dbReference>
<evidence type="ECO:0000256" key="1">
    <source>
        <dbReference type="SAM" id="MobiDB-lite"/>
    </source>
</evidence>
<keyword evidence="2" id="KW-0812">Transmembrane</keyword>
<dbReference type="EMBL" id="CAADRA010000026">
    <property type="protein sequence ID" value="VFT77724.1"/>
    <property type="molecule type" value="Genomic_DNA"/>
</dbReference>
<keyword evidence="6" id="KW-1185">Reference proteome</keyword>
<name>A0A485K6W8_9STRA</name>
<evidence type="ECO:0000313" key="4">
    <source>
        <dbReference type="EMBL" id="KAF0720176.1"/>
    </source>
</evidence>
<evidence type="ECO:0000256" key="2">
    <source>
        <dbReference type="SAM" id="Phobius"/>
    </source>
</evidence>
<dbReference type="PROSITE" id="PS00108">
    <property type="entry name" value="PROTEIN_KINASE_ST"/>
    <property type="match status" value="1"/>
</dbReference>
<proteinExistence type="predicted"/>
<dbReference type="Gene3D" id="3.80.10.10">
    <property type="entry name" value="Ribonuclease Inhibitor"/>
    <property type="match status" value="1"/>
</dbReference>
<keyword evidence="2" id="KW-1133">Transmembrane helix</keyword>
<feature type="transmembrane region" description="Helical" evidence="2">
    <location>
        <begin position="321"/>
        <end position="342"/>
    </location>
</feature>
<dbReference type="GO" id="GO:0004674">
    <property type="term" value="F:protein serine/threonine kinase activity"/>
    <property type="evidence" value="ECO:0007669"/>
    <property type="project" value="TreeGrafter"/>
</dbReference>
<dbReference type="InterPro" id="IPR001245">
    <property type="entry name" value="Ser-Thr/Tyr_kinase_cat_dom"/>
</dbReference>
<gene>
    <name evidence="5" type="primary">Aste57867_499</name>
    <name evidence="4" type="ORF">As57867_000498</name>
    <name evidence="5" type="ORF">ASTE57867_499</name>
</gene>
<dbReference type="GO" id="GO:0005524">
    <property type="term" value="F:ATP binding"/>
    <property type="evidence" value="ECO:0007669"/>
    <property type="project" value="InterPro"/>
</dbReference>
<dbReference type="SUPFAM" id="SSF56112">
    <property type="entry name" value="Protein kinase-like (PK-like)"/>
    <property type="match status" value="1"/>
</dbReference>
<dbReference type="OrthoDB" id="48004at2759"/>
<keyword evidence="2" id="KW-0472">Membrane</keyword>
<dbReference type="SMART" id="SM00220">
    <property type="entry name" value="S_TKc"/>
    <property type="match status" value="1"/>
</dbReference>
<dbReference type="InterPro" id="IPR000719">
    <property type="entry name" value="Prot_kinase_dom"/>
</dbReference>
<evidence type="ECO:0000313" key="6">
    <source>
        <dbReference type="Proteomes" id="UP000332933"/>
    </source>
</evidence>
<protein>
    <submittedName>
        <fullName evidence="5">Aste57867_499 protein</fullName>
    </submittedName>
</protein>
<evidence type="ECO:0000313" key="5">
    <source>
        <dbReference type="EMBL" id="VFT77724.1"/>
    </source>
</evidence>